<feature type="transmembrane region" description="Helical" evidence="2">
    <location>
        <begin position="343"/>
        <end position="364"/>
    </location>
</feature>
<keyword evidence="2" id="KW-1133">Transmembrane helix</keyword>
<feature type="transmembrane region" description="Helical" evidence="2">
    <location>
        <begin position="165"/>
        <end position="187"/>
    </location>
</feature>
<feature type="transmembrane region" description="Helical" evidence="2">
    <location>
        <begin position="399"/>
        <end position="419"/>
    </location>
</feature>
<dbReference type="EMBL" id="RCZP01000002">
    <property type="protein sequence ID" value="TPG60580.1"/>
    <property type="molecule type" value="Genomic_DNA"/>
</dbReference>
<dbReference type="PANTHER" id="PTHR23028:SF53">
    <property type="entry name" value="ACYL_TRANSF_3 DOMAIN-CONTAINING PROTEIN"/>
    <property type="match status" value="1"/>
</dbReference>
<feature type="transmembrane region" description="Helical" evidence="2">
    <location>
        <begin position="431"/>
        <end position="451"/>
    </location>
</feature>
<reference evidence="4 5" key="1">
    <citation type="journal article" date="2019" name="Environ. Microbiol.">
        <title>Species interactions and distinct microbial communities in high Arctic permafrost affected cryosols are associated with the CH4 and CO2 gas fluxes.</title>
        <authorList>
            <person name="Altshuler I."/>
            <person name="Hamel J."/>
            <person name="Turney S."/>
            <person name="Magnuson E."/>
            <person name="Levesque R."/>
            <person name="Greer C."/>
            <person name="Whyte L.G."/>
        </authorList>
    </citation>
    <scope>NUCLEOTIDE SEQUENCE [LARGE SCALE GENOMIC DNA]</scope>
    <source>
        <strain evidence="4 5">S9.3B</strain>
    </source>
</reference>
<proteinExistence type="predicted"/>
<keyword evidence="4" id="KW-0808">Transferase</keyword>
<dbReference type="Proteomes" id="UP000317078">
    <property type="component" value="Unassembled WGS sequence"/>
</dbReference>
<organism evidence="4 5">
    <name type="scientific">Muricoccus nepalensis</name>
    <dbReference type="NCBI Taxonomy" id="1854500"/>
    <lineage>
        <taxon>Bacteria</taxon>
        <taxon>Pseudomonadati</taxon>
        <taxon>Pseudomonadota</taxon>
        <taxon>Alphaproteobacteria</taxon>
        <taxon>Acetobacterales</taxon>
        <taxon>Roseomonadaceae</taxon>
        <taxon>Muricoccus</taxon>
    </lineage>
</organism>
<dbReference type="InterPro" id="IPR050879">
    <property type="entry name" value="Acyltransferase_3"/>
</dbReference>
<protein>
    <submittedName>
        <fullName evidence="4">Acyltransferase</fullName>
    </submittedName>
</protein>
<evidence type="ECO:0000313" key="5">
    <source>
        <dbReference type="Proteomes" id="UP000317078"/>
    </source>
</evidence>
<dbReference type="Pfam" id="PF01757">
    <property type="entry name" value="Acyl_transf_3"/>
    <property type="match status" value="1"/>
</dbReference>
<accession>A0A502GGY8</accession>
<feature type="transmembrane region" description="Helical" evidence="2">
    <location>
        <begin position="254"/>
        <end position="275"/>
    </location>
</feature>
<evidence type="ECO:0000256" key="2">
    <source>
        <dbReference type="SAM" id="Phobius"/>
    </source>
</evidence>
<gene>
    <name evidence="4" type="ORF">EAH89_04270</name>
</gene>
<dbReference type="AlphaFoldDB" id="A0A502GGY8"/>
<name>A0A502GGY8_9PROT</name>
<evidence type="ECO:0000313" key="4">
    <source>
        <dbReference type="EMBL" id="TPG60580.1"/>
    </source>
</evidence>
<sequence length="467" mass="49475">MGVEQRHPRPPAGARRQGHHHLPRAGIDPQRDPARPRRTVPAHRRWRWQGQGMGAQGNDLGLVMFHSKRMDPGWGRVQRLDRDKDDRVDHAPPKAGKIIALGGPSSRIAFAHGLRGLAALSVLLSHYTQHFWTNRPTAAAFLGAPAWDGPAPAVLALHAALPPGFAGHFGVAVFFLISGFVVPLSLVGRGRTGFALGRALRIWPTYAAGFAVTTAAVWLCARHFGNPVPFGPAQWLAHLAFLQDVLGLGTIDGISWTLAIEVRFYLLCLLIAPALRLGRVRPLLATGLALTGLAALAGTVTWGPGGQMAFEELALSAQMITYMLVGTVFAARHRGTAGQGACLGAGAALLALFALQWAGGIMGFQTLPGLTAYGCALLLFGGLFLLRHRIRRVPAPLDALARVSYPLYVVHAVAGYAVLRLLLEAGTPPGAAILATTALALAAAALLHALVEVPTQRAGHRVSRGAP</sequence>
<keyword evidence="2" id="KW-0472">Membrane</keyword>
<feature type="domain" description="Acyltransferase 3" evidence="3">
    <location>
        <begin position="111"/>
        <end position="447"/>
    </location>
</feature>
<feature type="transmembrane region" description="Helical" evidence="2">
    <location>
        <begin position="370"/>
        <end position="387"/>
    </location>
</feature>
<evidence type="ECO:0000259" key="3">
    <source>
        <dbReference type="Pfam" id="PF01757"/>
    </source>
</evidence>
<feature type="transmembrane region" description="Helical" evidence="2">
    <location>
        <begin position="313"/>
        <end position="331"/>
    </location>
</feature>
<keyword evidence="5" id="KW-1185">Reference proteome</keyword>
<evidence type="ECO:0000256" key="1">
    <source>
        <dbReference type="SAM" id="MobiDB-lite"/>
    </source>
</evidence>
<keyword evidence="4" id="KW-0012">Acyltransferase</keyword>
<keyword evidence="2" id="KW-0812">Transmembrane</keyword>
<feature type="transmembrane region" description="Helical" evidence="2">
    <location>
        <begin position="199"/>
        <end position="219"/>
    </location>
</feature>
<feature type="region of interest" description="Disordered" evidence="1">
    <location>
        <begin position="1"/>
        <end position="43"/>
    </location>
</feature>
<dbReference type="InterPro" id="IPR002656">
    <property type="entry name" value="Acyl_transf_3_dom"/>
</dbReference>
<feature type="transmembrane region" description="Helical" evidence="2">
    <location>
        <begin position="282"/>
        <end position="301"/>
    </location>
</feature>
<dbReference type="GO" id="GO:0016747">
    <property type="term" value="F:acyltransferase activity, transferring groups other than amino-acyl groups"/>
    <property type="evidence" value="ECO:0007669"/>
    <property type="project" value="InterPro"/>
</dbReference>
<dbReference type="PANTHER" id="PTHR23028">
    <property type="entry name" value="ACETYLTRANSFERASE"/>
    <property type="match status" value="1"/>
</dbReference>
<comment type="caution">
    <text evidence="4">The sequence shown here is derived from an EMBL/GenBank/DDBJ whole genome shotgun (WGS) entry which is preliminary data.</text>
</comment>
<dbReference type="GO" id="GO:0016020">
    <property type="term" value="C:membrane"/>
    <property type="evidence" value="ECO:0007669"/>
    <property type="project" value="TreeGrafter"/>
</dbReference>
<dbReference type="GO" id="GO:0009103">
    <property type="term" value="P:lipopolysaccharide biosynthetic process"/>
    <property type="evidence" value="ECO:0007669"/>
    <property type="project" value="TreeGrafter"/>
</dbReference>